<comment type="caution">
    <text evidence="2">The sequence shown here is derived from an EMBL/GenBank/DDBJ whole genome shotgun (WGS) entry which is preliminary data.</text>
</comment>
<gene>
    <name evidence="2" type="ORF">C7402_10914</name>
</gene>
<sequence>MPSADRFHRLRVRALPPAVRLAAALALGGGALLAGAPDAFAQQTGAGPGTGQITAPAPAPAPPITTPIAPPIARPAALPPVAAAPADATPPDAAQPDAGMQDVINDDLEAQANAEMAAGHAQQALELLDELVARDPRRAGALLEAALLQCQLGERDLTRQTLARIESSYKVPPAIEKLIQVYKTNTCVPSAHKPQLIASVRAGVTSNANFGPSDPNVTFADTAPLHALILAPSSLAHSDQFLESSLQGELPVRFVPGLTVFAGLTQRQYRDLHDYDQRIASIGAAHQYTFGHGTIENQAAADVFWLGSRLYQSDVSWHTGYWTPPAAFRSSLARAGVDFTATYTSYPGNSLYNGVRFELRAAMQARIGARTTVQLFAGPVWEAPSGSRPGAARHGYTAWLALDYDVGRYGQFEAVLQRRTLIDSTAYDPVFFGSTIQNQTMQAVSLQYAYPLTQHWSLYTRFLAQRISDSIEPFSYSVREGSVGVSWKY</sequence>
<feature type="signal peptide" evidence="1">
    <location>
        <begin position="1"/>
        <end position="41"/>
    </location>
</feature>
<evidence type="ECO:0000313" key="3">
    <source>
        <dbReference type="Proteomes" id="UP000245712"/>
    </source>
</evidence>
<keyword evidence="1" id="KW-0732">Signal</keyword>
<keyword evidence="3" id="KW-1185">Reference proteome</keyword>
<dbReference type="EMBL" id="QEOB01000009">
    <property type="protein sequence ID" value="PVX82161.1"/>
    <property type="molecule type" value="Genomic_DNA"/>
</dbReference>
<accession>A0ABX5KJX3</accession>
<dbReference type="RefSeq" id="WP_133254506.1">
    <property type="nucleotide sequence ID" value="NZ_QEOB01000009.1"/>
</dbReference>
<name>A0ABX5KJX3_9BURK</name>
<proteinExistence type="predicted"/>
<reference evidence="2 3" key="1">
    <citation type="submission" date="2018-05" db="EMBL/GenBank/DDBJ databases">
        <title>Genomic Encyclopedia of Type Strains, Phase IV (KMG-V): Genome sequencing to study the core and pangenomes of soil and plant-associated prokaryotes.</title>
        <authorList>
            <person name="Whitman W."/>
        </authorList>
    </citation>
    <scope>NUCLEOTIDE SEQUENCE [LARGE SCALE GENOMIC DNA]</scope>
    <source>
        <strain evidence="2 3">SCZa-39</strain>
    </source>
</reference>
<organism evidence="2 3">
    <name type="scientific">Paraburkholderia unamae</name>
    <dbReference type="NCBI Taxonomy" id="219649"/>
    <lineage>
        <taxon>Bacteria</taxon>
        <taxon>Pseudomonadati</taxon>
        <taxon>Pseudomonadota</taxon>
        <taxon>Betaproteobacteria</taxon>
        <taxon>Burkholderiales</taxon>
        <taxon>Burkholderiaceae</taxon>
        <taxon>Paraburkholderia</taxon>
    </lineage>
</organism>
<dbReference type="Proteomes" id="UP000245712">
    <property type="component" value="Unassembled WGS sequence"/>
</dbReference>
<protein>
    <recommendedName>
        <fullName evidence="4">Tetratricopeptide repeat protein</fullName>
    </recommendedName>
</protein>
<evidence type="ECO:0008006" key="4">
    <source>
        <dbReference type="Google" id="ProtNLM"/>
    </source>
</evidence>
<evidence type="ECO:0000256" key="1">
    <source>
        <dbReference type="SAM" id="SignalP"/>
    </source>
</evidence>
<feature type="chain" id="PRO_5045933443" description="Tetratricopeptide repeat protein" evidence="1">
    <location>
        <begin position="42"/>
        <end position="489"/>
    </location>
</feature>
<evidence type="ECO:0000313" key="2">
    <source>
        <dbReference type="EMBL" id="PVX82161.1"/>
    </source>
</evidence>